<reference evidence="7 8" key="1">
    <citation type="submission" date="2014-08" db="EMBL/GenBank/DDBJ databases">
        <authorList>
            <person name="Hassan Y.I."/>
            <person name="Lepp D."/>
            <person name="Zhou T."/>
        </authorList>
    </citation>
    <scope>NUCLEOTIDE SEQUENCE [LARGE SCALE GENOMIC DNA]</scope>
    <source>
        <strain evidence="7 8">IFO13584</strain>
    </source>
</reference>
<dbReference type="GO" id="GO:0046872">
    <property type="term" value="F:metal ion binding"/>
    <property type="evidence" value="ECO:0007669"/>
    <property type="project" value="UniProtKB-KW"/>
</dbReference>
<evidence type="ECO:0000256" key="2">
    <source>
        <dbReference type="ARBA" id="ARBA00022723"/>
    </source>
</evidence>
<dbReference type="Proteomes" id="UP000028981">
    <property type="component" value="Unassembled WGS sequence"/>
</dbReference>
<dbReference type="AlphaFoldDB" id="A0A087M641"/>
<keyword evidence="1 4" id="KW-0349">Heme</keyword>
<dbReference type="GO" id="GO:0020037">
    <property type="term" value="F:heme binding"/>
    <property type="evidence" value="ECO:0007669"/>
    <property type="project" value="InterPro"/>
</dbReference>
<dbReference type="Pfam" id="PF00034">
    <property type="entry name" value="Cytochrom_C"/>
    <property type="match status" value="1"/>
</dbReference>
<accession>A0A087M641</accession>
<evidence type="ECO:0000256" key="1">
    <source>
        <dbReference type="ARBA" id="ARBA00022617"/>
    </source>
</evidence>
<dbReference type="RefSeq" id="WP_035080024.1">
    <property type="nucleotide sequence ID" value="NZ_JQGC01000003.1"/>
</dbReference>
<keyword evidence="5" id="KW-0732">Signal</keyword>
<feature type="chain" id="PRO_5001825935" evidence="5">
    <location>
        <begin position="23"/>
        <end position="141"/>
    </location>
</feature>
<dbReference type="GO" id="GO:0009055">
    <property type="term" value="F:electron transfer activity"/>
    <property type="evidence" value="ECO:0007669"/>
    <property type="project" value="InterPro"/>
</dbReference>
<gene>
    <name evidence="7" type="ORF">JP75_05215</name>
</gene>
<dbReference type="EMBL" id="JQGC01000003">
    <property type="protein sequence ID" value="KFL32344.1"/>
    <property type="molecule type" value="Genomic_DNA"/>
</dbReference>
<evidence type="ECO:0000259" key="6">
    <source>
        <dbReference type="PROSITE" id="PS51007"/>
    </source>
</evidence>
<feature type="signal peptide" evidence="5">
    <location>
        <begin position="1"/>
        <end position="22"/>
    </location>
</feature>
<name>A0A087M641_9HYPH</name>
<evidence type="ECO:0000256" key="5">
    <source>
        <dbReference type="SAM" id="SignalP"/>
    </source>
</evidence>
<protein>
    <submittedName>
        <fullName evidence="7">Cytochrome C</fullName>
    </submittedName>
</protein>
<dbReference type="OrthoDB" id="9811281at2"/>
<dbReference type="InterPro" id="IPR036909">
    <property type="entry name" value="Cyt_c-like_dom_sf"/>
</dbReference>
<keyword evidence="3 4" id="KW-0408">Iron</keyword>
<keyword evidence="2 4" id="KW-0479">Metal-binding</keyword>
<evidence type="ECO:0000256" key="4">
    <source>
        <dbReference type="PROSITE-ProRule" id="PRU00433"/>
    </source>
</evidence>
<dbReference type="InterPro" id="IPR009056">
    <property type="entry name" value="Cyt_c-like_dom"/>
</dbReference>
<organism evidence="7 8">
    <name type="scientific">Devosia riboflavina</name>
    <dbReference type="NCBI Taxonomy" id="46914"/>
    <lineage>
        <taxon>Bacteria</taxon>
        <taxon>Pseudomonadati</taxon>
        <taxon>Pseudomonadota</taxon>
        <taxon>Alphaproteobacteria</taxon>
        <taxon>Hyphomicrobiales</taxon>
        <taxon>Devosiaceae</taxon>
        <taxon>Devosia</taxon>
    </lineage>
</organism>
<dbReference type="PANTHER" id="PTHR35008">
    <property type="entry name" value="BLL4482 PROTEIN-RELATED"/>
    <property type="match status" value="1"/>
</dbReference>
<dbReference type="Gene3D" id="1.10.760.10">
    <property type="entry name" value="Cytochrome c-like domain"/>
    <property type="match status" value="1"/>
</dbReference>
<dbReference type="PANTHER" id="PTHR35008:SF4">
    <property type="entry name" value="BLL4482 PROTEIN"/>
    <property type="match status" value="1"/>
</dbReference>
<dbReference type="PROSITE" id="PS51007">
    <property type="entry name" value="CYTC"/>
    <property type="match status" value="1"/>
</dbReference>
<dbReference type="STRING" id="46914.JP75_05215"/>
<keyword evidence="8" id="KW-1185">Reference proteome</keyword>
<dbReference type="InterPro" id="IPR051459">
    <property type="entry name" value="Cytochrome_c-type_DH"/>
</dbReference>
<proteinExistence type="predicted"/>
<comment type="caution">
    <text evidence="7">The sequence shown here is derived from an EMBL/GenBank/DDBJ whole genome shotgun (WGS) entry which is preliminary data.</text>
</comment>
<evidence type="ECO:0000313" key="7">
    <source>
        <dbReference type="EMBL" id="KFL32344.1"/>
    </source>
</evidence>
<evidence type="ECO:0000256" key="3">
    <source>
        <dbReference type="ARBA" id="ARBA00023004"/>
    </source>
</evidence>
<sequence>MPCHRSALHAVLLIAAALTALAGPARAEDIPGRQLYVDHCASCHGVNLEGQPNWKVRLPTGRLPAPPHDSSGHTWHHSDRQLFRIVKDGPGAIMPGYQTDMPGFGAVMSDSEITAVLDYIKGTWPDRQREIQAAKSAADPG</sequence>
<dbReference type="SUPFAM" id="SSF46626">
    <property type="entry name" value="Cytochrome c"/>
    <property type="match status" value="1"/>
</dbReference>
<feature type="domain" description="Cytochrome c" evidence="6">
    <location>
        <begin position="27"/>
        <end position="124"/>
    </location>
</feature>
<evidence type="ECO:0000313" key="8">
    <source>
        <dbReference type="Proteomes" id="UP000028981"/>
    </source>
</evidence>